<gene>
    <name evidence="1" type="ORF">BE221DRAFT_168212</name>
</gene>
<dbReference type="Proteomes" id="UP000195557">
    <property type="component" value="Unassembled WGS sequence"/>
</dbReference>
<reference evidence="1" key="1">
    <citation type="submission" date="2017-04" db="EMBL/GenBank/DDBJ databases">
        <title>Population genomics of picophytoplankton unveils novel chromosome hypervariability.</title>
        <authorList>
            <consortium name="DOE Joint Genome Institute"/>
            <person name="Blanc-Mathieu R."/>
            <person name="Krasovec M."/>
            <person name="Hebrard M."/>
            <person name="Yau S."/>
            <person name="Desgranges E."/>
            <person name="Martin J."/>
            <person name="Schackwitz W."/>
            <person name="Kuo A."/>
            <person name="Salin G."/>
            <person name="Donnadieu C."/>
            <person name="Desdevises Y."/>
            <person name="Sanchez-Ferandin S."/>
            <person name="Moreau H."/>
            <person name="Rivals E."/>
            <person name="Grigoriev I.V."/>
            <person name="Grimsley N."/>
            <person name="Eyre-Walker A."/>
            <person name="Piganeau G."/>
        </authorList>
    </citation>
    <scope>NUCLEOTIDE SEQUENCE [LARGE SCALE GENOMIC DNA]</scope>
    <source>
        <strain evidence="1">RCC 1115</strain>
    </source>
</reference>
<dbReference type="AlphaFoldDB" id="A0A1Y5IEV1"/>
<name>A0A1Y5IEV1_OSTTA</name>
<evidence type="ECO:0008006" key="2">
    <source>
        <dbReference type="Google" id="ProtNLM"/>
    </source>
</evidence>
<evidence type="ECO:0000313" key="1">
    <source>
        <dbReference type="EMBL" id="OUS46593.1"/>
    </source>
</evidence>
<organism evidence="1">
    <name type="scientific">Ostreococcus tauri</name>
    <name type="common">Marine green alga</name>
    <dbReference type="NCBI Taxonomy" id="70448"/>
    <lineage>
        <taxon>Eukaryota</taxon>
        <taxon>Viridiplantae</taxon>
        <taxon>Chlorophyta</taxon>
        <taxon>Mamiellophyceae</taxon>
        <taxon>Mamiellales</taxon>
        <taxon>Bathycoccaceae</taxon>
        <taxon>Ostreococcus</taxon>
    </lineage>
</organism>
<accession>A0A1Y5IEV1</accession>
<sequence length="201" mass="21716">MVRLDPAAEVVLDFIRALCHHTLVAHNRFVDDGSRVNFLGARLRDVPARRREEFDDWIGGLFDSLRDRASGGKPHVVTLALDRDGAVETAIDFSFRVKTERDGGESAAAAAAASARDALGTLAARFVVALDDEISRARTREGGKIGYDITCVGPEGSEPPSGWRVDETSIDVPGGERVSIGKGACKTDAIEVDISMLVRRR</sequence>
<proteinExistence type="predicted"/>
<protein>
    <recommendedName>
        <fullName evidence="2">HORMA domain-containing protein</fullName>
    </recommendedName>
</protein>
<dbReference type="EMBL" id="KZ155783">
    <property type="protein sequence ID" value="OUS46593.1"/>
    <property type="molecule type" value="Genomic_DNA"/>
</dbReference>